<evidence type="ECO:0000256" key="1">
    <source>
        <dbReference type="ARBA" id="ARBA00004604"/>
    </source>
</evidence>
<dbReference type="InterPro" id="IPR028364">
    <property type="entry name" value="Ribosomal_uL1/biogenesis"/>
</dbReference>
<dbReference type="Proteomes" id="UP000007148">
    <property type="component" value="Unassembled WGS sequence"/>
</dbReference>
<evidence type="ECO:0000256" key="8">
    <source>
        <dbReference type="ARBA" id="ARBA00054167"/>
    </source>
</evidence>
<organism evidence="12 13">
    <name type="scientific">Serendipita indica (strain DSM 11827)</name>
    <name type="common">Root endophyte fungus</name>
    <name type="synonym">Piriformospora indica</name>
    <dbReference type="NCBI Taxonomy" id="1109443"/>
    <lineage>
        <taxon>Eukaryota</taxon>
        <taxon>Fungi</taxon>
        <taxon>Dikarya</taxon>
        <taxon>Basidiomycota</taxon>
        <taxon>Agaricomycotina</taxon>
        <taxon>Agaricomycetes</taxon>
        <taxon>Sebacinales</taxon>
        <taxon>Serendipitaceae</taxon>
        <taxon>Serendipita</taxon>
    </lineage>
</organism>
<dbReference type="AlphaFoldDB" id="G4T8G9"/>
<evidence type="ECO:0000256" key="4">
    <source>
        <dbReference type="ARBA" id="ARBA00022843"/>
    </source>
</evidence>
<feature type="compositionally biased region" description="Low complexity" evidence="11">
    <location>
        <begin position="332"/>
        <end position="341"/>
    </location>
</feature>
<dbReference type="eggNOG" id="KOG1685">
    <property type="taxonomic scope" value="Eukaryota"/>
</dbReference>
<comment type="caution">
    <text evidence="12">The sequence shown here is derived from an EMBL/GenBank/DDBJ whole genome shotgun (WGS) entry which is preliminary data.</text>
</comment>
<evidence type="ECO:0000256" key="11">
    <source>
        <dbReference type="SAM" id="MobiDB-lite"/>
    </source>
</evidence>
<dbReference type="Pfam" id="PF00687">
    <property type="entry name" value="Ribosomal_L1"/>
    <property type="match status" value="1"/>
</dbReference>
<dbReference type="OMA" id="NVWLVVN"/>
<dbReference type="InParanoid" id="G4T8G9"/>
<sequence length="612" mass="66979">MSLDDRVSTAQVQKAIKSLMSYAAKKKQDTIDEGKTLFAENDEENVWLVVTTKVMHPQLTFKPQRIPLAYPLVDPRVSPVCLITKDPQRKYKDLLAEKGINFISKVVGIEKLKGKYGPYDARRQLAGDYGLFLADDSVIPLLPKLLGKAFFKSKKQPIPVDLKKKDLKGELEKAISATYLHQNAGTCTTIKIGNTGMDVTKLVKNAESAIPAVVRKLHMGTLKKNSSKSKDPHGVTVPLEVTDADKKELRETAWNNIQSLGIKTQSSVCLPIWSCQLSERWITAPSELPPKRKTKDASKRPLIGTSDTSDDGKKSKKSKRPASEEGDETMSEGESSGHGSSLPKEESDALSKKLAKSSLVDTPKATKRPNTTDATEESKIVKKRRKDSTDEEVVGPKAKQVPSMVEVEEPKVTKKKRKDSGAESNGIESSESKEKKPKSKVDVEMAVETPAPVGQQRKADRARAIDFMGDDASLKKVEKSRKESAPSTEAPSKESKNSSKSTPVIPSTSTSEAKETSPEDDNGSKKPKSILKKRDSEPSLTPAELAAKKARRATFSVVEKKKEKINKGAVGGHSGKSGKAARAKPRSSVGDQRCKIPSFLQCYIQKCWSMNA</sequence>
<gene>
    <name evidence="12" type="ORF">PIIN_01440</name>
</gene>
<evidence type="ECO:0000256" key="7">
    <source>
        <dbReference type="ARBA" id="ARBA00023242"/>
    </source>
</evidence>
<dbReference type="InterPro" id="IPR023674">
    <property type="entry name" value="Ribosomal_uL1-like"/>
</dbReference>
<evidence type="ECO:0000313" key="13">
    <source>
        <dbReference type="Proteomes" id="UP000007148"/>
    </source>
</evidence>
<keyword evidence="4" id="KW-0832">Ubl conjugation</keyword>
<comment type="similarity">
    <text evidence="9">Belongs to the universal ribosomal protein uL1 family. Highly divergent.</text>
</comment>
<keyword evidence="2" id="KW-1017">Isopeptide bond</keyword>
<evidence type="ECO:0000256" key="2">
    <source>
        <dbReference type="ARBA" id="ARBA00022499"/>
    </source>
</evidence>
<dbReference type="SUPFAM" id="SSF56808">
    <property type="entry name" value="Ribosomal protein L1"/>
    <property type="match status" value="1"/>
</dbReference>
<keyword evidence="3" id="KW-0597">Phosphoprotein</keyword>
<feature type="region of interest" description="Disordered" evidence="11">
    <location>
        <begin position="286"/>
        <end position="591"/>
    </location>
</feature>
<evidence type="ECO:0000256" key="6">
    <source>
        <dbReference type="ARBA" id="ARBA00023054"/>
    </source>
</evidence>
<keyword evidence="6" id="KW-0175">Coiled coil</keyword>
<evidence type="ECO:0000256" key="5">
    <source>
        <dbReference type="ARBA" id="ARBA00022990"/>
    </source>
</evidence>
<feature type="compositionally biased region" description="Basic and acidic residues" evidence="11">
    <location>
        <begin position="430"/>
        <end position="443"/>
    </location>
</feature>
<evidence type="ECO:0000256" key="3">
    <source>
        <dbReference type="ARBA" id="ARBA00022553"/>
    </source>
</evidence>
<name>G4T8G9_SERID</name>
<feature type="compositionally biased region" description="Basic and acidic residues" evidence="11">
    <location>
        <begin position="472"/>
        <end position="484"/>
    </location>
</feature>
<accession>G4T8G9</accession>
<dbReference type="GO" id="GO:0005730">
    <property type="term" value="C:nucleolus"/>
    <property type="evidence" value="ECO:0007669"/>
    <property type="project" value="UniProtKB-SubCell"/>
</dbReference>
<dbReference type="Gene3D" id="3.40.50.790">
    <property type="match status" value="1"/>
</dbReference>
<dbReference type="HOGENOM" id="CLU_026457_4_3_1"/>
<comment type="subcellular location">
    <subcellularLocation>
        <location evidence="1">Nucleus</location>
        <location evidence="1">Nucleolus</location>
    </subcellularLocation>
</comment>
<dbReference type="InterPro" id="IPR016095">
    <property type="entry name" value="Ribosomal_uL1_3-a/b-sand"/>
</dbReference>
<evidence type="ECO:0000256" key="10">
    <source>
        <dbReference type="ARBA" id="ARBA00070787"/>
    </source>
</evidence>
<protein>
    <recommendedName>
        <fullName evidence="10">Ribosomal L1 domain-containing protein 1</fullName>
    </recommendedName>
</protein>
<dbReference type="FunCoup" id="G4T8G9">
    <property type="interactions" value="546"/>
</dbReference>
<dbReference type="OrthoDB" id="10251727at2759"/>
<evidence type="ECO:0000313" key="12">
    <source>
        <dbReference type="EMBL" id="CCA67612.1"/>
    </source>
</evidence>
<feature type="compositionally biased region" description="Polar residues" evidence="11">
    <location>
        <begin position="498"/>
        <end position="511"/>
    </location>
</feature>
<proteinExistence type="inferred from homology"/>
<keyword evidence="5" id="KW-0007">Acetylation</keyword>
<comment type="function">
    <text evidence="8">Regulates cellular senescence through inhibition of PTEN translation. Acts as a pro-apoptotic regulator in response to DNA damage.</text>
</comment>
<dbReference type="EMBL" id="CAFZ01000017">
    <property type="protein sequence ID" value="CCA67612.1"/>
    <property type="molecule type" value="Genomic_DNA"/>
</dbReference>
<dbReference type="CDD" id="cd00403">
    <property type="entry name" value="Ribosomal_L1"/>
    <property type="match status" value="1"/>
</dbReference>
<keyword evidence="13" id="KW-1185">Reference proteome</keyword>
<evidence type="ECO:0000256" key="9">
    <source>
        <dbReference type="ARBA" id="ARBA00061550"/>
    </source>
</evidence>
<dbReference type="FunFam" id="3.40.50.790:FF:000004">
    <property type="entry name" value="Ribosomal L1 domain-containing 1-like 1"/>
    <property type="match status" value="1"/>
</dbReference>
<reference evidence="12 13" key="1">
    <citation type="journal article" date="2011" name="PLoS Pathog.">
        <title>Endophytic Life Strategies Decoded by Genome and Transcriptome Analyses of the Mutualistic Root Symbiont Piriformospora indica.</title>
        <authorList>
            <person name="Zuccaro A."/>
            <person name="Lahrmann U."/>
            <person name="Guldener U."/>
            <person name="Langen G."/>
            <person name="Pfiffi S."/>
            <person name="Biedenkopf D."/>
            <person name="Wong P."/>
            <person name="Samans B."/>
            <person name="Grimm C."/>
            <person name="Basiewicz M."/>
            <person name="Murat C."/>
            <person name="Martin F."/>
            <person name="Kogel K.H."/>
        </authorList>
    </citation>
    <scope>NUCLEOTIDE SEQUENCE [LARGE SCALE GENOMIC DNA]</scope>
    <source>
        <strain evidence="12 13">DSM 11827</strain>
    </source>
</reference>
<dbReference type="STRING" id="1109443.G4T8G9"/>
<keyword evidence="7" id="KW-0539">Nucleus</keyword>